<name>A0ACC2XLN3_9TREE</name>
<comment type="caution">
    <text evidence="1">The sequence shown here is derived from an EMBL/GenBank/DDBJ whole genome shotgun (WGS) entry which is preliminary data.</text>
</comment>
<evidence type="ECO:0000313" key="1">
    <source>
        <dbReference type="EMBL" id="KAJ9124898.1"/>
    </source>
</evidence>
<dbReference type="EMBL" id="JASBWV010000008">
    <property type="protein sequence ID" value="KAJ9124898.1"/>
    <property type="molecule type" value="Genomic_DNA"/>
</dbReference>
<keyword evidence="2" id="KW-1185">Reference proteome</keyword>
<reference evidence="1" key="1">
    <citation type="submission" date="2023-04" db="EMBL/GenBank/DDBJ databases">
        <title>Draft Genome sequencing of Naganishia species isolated from polar environments using Oxford Nanopore Technology.</title>
        <authorList>
            <person name="Leo P."/>
            <person name="Venkateswaran K."/>
        </authorList>
    </citation>
    <scope>NUCLEOTIDE SEQUENCE</scope>
    <source>
        <strain evidence="1">DBVPG 5303</strain>
    </source>
</reference>
<dbReference type="Proteomes" id="UP001234202">
    <property type="component" value="Unassembled WGS sequence"/>
</dbReference>
<organism evidence="1 2">
    <name type="scientific">Naganishia onofrii</name>
    <dbReference type="NCBI Taxonomy" id="1851511"/>
    <lineage>
        <taxon>Eukaryota</taxon>
        <taxon>Fungi</taxon>
        <taxon>Dikarya</taxon>
        <taxon>Basidiomycota</taxon>
        <taxon>Agaricomycotina</taxon>
        <taxon>Tremellomycetes</taxon>
        <taxon>Filobasidiales</taxon>
        <taxon>Filobasidiaceae</taxon>
        <taxon>Naganishia</taxon>
    </lineage>
</organism>
<accession>A0ACC2XLN3</accession>
<gene>
    <name evidence="1" type="ORF">QFC24_002827</name>
</gene>
<evidence type="ECO:0000313" key="2">
    <source>
        <dbReference type="Proteomes" id="UP001234202"/>
    </source>
</evidence>
<sequence length="929" mass="100060">MNILRNIASAALQSTGVTFPFQIGDRLSLGPTDTASFDNQVIWDIRSGVKKDDGTPVTLFIFDVTQQPQQGQDREKRAAQFQLAKNALRKLRTIRHPNILRYIDSVETETHIYIATERVTPLGAVLQHWEEGKVVKGDVGTRKRGQEEWLAWGLKSVATALAFLNAPPLSQHHSLLLPSSIYITPALEWRLAGFEVLSGKDDSQGAAWALGVGGAVVPGRVGDRLAPEVKKGGWDVLKDADPAVTDTYLLALLIHTLYNPRHQPLPNLSSSAPPTPTSSGLVPRQLFPIYKRMLNPNPRTRLPTTSFIPELEQLGFWTGNNLVELVDALAGFELASEGEKAGLLRRIKESIPSLPPPFLTSKILPSLLHSLSLPSAPSSAILPLVLAIGKDITDEQRYKELVLEPVVRLYASPDRGTRMALLDGLAEYGERLEKSMVNDKIWPHLSNGEARFGLIKSLIPMCAQITGFADTVAVIREATVKAIPIIAPKLSDRLLNNDLLRLLAKMQIDPEPSIRTNTCILLGRLAPLLGPNTKKKVLVAAFARSLKDSFVHARVAGLMALMATVEYYDKDDLAGKVVPNMSFTLVDREKWVESGCGLVRDQAFKAMQMFMARLEAAAEAMPDTVIPDNAANGQTYGPSTTAMLNGSHTSAAGTSLVHSATGAAGALAGWAIASLGKQLPVSEAHSSISAASAQPQQPLSVGLNASKHDGFRPSSSTLGTSRSNTPNAAVRSTASKSGGMQLGGSSAGSRQNRAIASTSLVDELAGEFEEDEDEVANVWGSGDLLDVNADEDDWSAFEEAPVPLVSEPRRSTTTNQSKSSVFTEDPWADPVPSLSNVSITKPKQPTTIVAPKPVRAKQPPPAAKASVPSPAPIADEWGTANESDWQEANSQPTSDNKPSTPVNVSLAGLSKEEKEKEMARRREERKAVS</sequence>
<proteinExistence type="predicted"/>
<protein>
    <submittedName>
        <fullName evidence="1">Uncharacterized protein</fullName>
    </submittedName>
</protein>